<evidence type="ECO:0000313" key="3">
    <source>
        <dbReference type="EMBL" id="SIR86497.1"/>
    </source>
</evidence>
<accession>A0A377GNG2</accession>
<dbReference type="Proteomes" id="UP000186808">
    <property type="component" value="Unassembled WGS sequence"/>
</dbReference>
<dbReference type="EMBL" id="FTNL01000032">
    <property type="protein sequence ID" value="SIR86497.1"/>
    <property type="molecule type" value="Genomic_DNA"/>
</dbReference>
<dbReference type="Proteomes" id="UP000254374">
    <property type="component" value="Unassembled WGS sequence"/>
</dbReference>
<reference evidence="3 5" key="1">
    <citation type="submission" date="2017-01" db="EMBL/GenBank/DDBJ databases">
        <authorList>
            <person name="Varghese N."/>
            <person name="Submissions S."/>
        </authorList>
    </citation>
    <scope>NUCLEOTIDE SEQUENCE [LARGE SCALE GENOMIC DNA]</scope>
    <source>
        <strain evidence="3 5">ATCC 33342</strain>
    </source>
</reference>
<dbReference type="OrthoDB" id="5657139at2"/>
<feature type="compositionally biased region" description="Basic and acidic residues" evidence="2">
    <location>
        <begin position="449"/>
        <end position="469"/>
    </location>
</feature>
<dbReference type="AlphaFoldDB" id="A0A377GNG2"/>
<evidence type="ECO:0000313" key="5">
    <source>
        <dbReference type="Proteomes" id="UP000186808"/>
    </source>
</evidence>
<proteinExistence type="predicted"/>
<dbReference type="EMBL" id="UGGV01000001">
    <property type="protein sequence ID" value="STO26341.1"/>
    <property type="molecule type" value="Genomic_DNA"/>
</dbReference>
<evidence type="ECO:0000313" key="4">
    <source>
        <dbReference type="EMBL" id="STO26341.1"/>
    </source>
</evidence>
<name>A0A377GNG2_9GAMM</name>
<protein>
    <submittedName>
        <fullName evidence="4">Uncharacterized protein</fullName>
    </submittedName>
</protein>
<feature type="compositionally biased region" description="Basic and acidic residues" evidence="2">
    <location>
        <begin position="411"/>
        <end position="421"/>
    </location>
</feature>
<dbReference type="STRING" id="464.Lgor_1132"/>
<feature type="region of interest" description="Disordered" evidence="2">
    <location>
        <begin position="363"/>
        <end position="469"/>
    </location>
</feature>
<keyword evidence="5" id="KW-1185">Reference proteome</keyword>
<gene>
    <name evidence="4" type="ORF">NCTC11401_03195</name>
    <name evidence="3" type="ORF">SAMN05421777_1325</name>
</gene>
<evidence type="ECO:0000256" key="1">
    <source>
        <dbReference type="SAM" id="Coils"/>
    </source>
</evidence>
<evidence type="ECO:0000313" key="6">
    <source>
        <dbReference type="Proteomes" id="UP000254374"/>
    </source>
</evidence>
<dbReference type="RefSeq" id="WP_058467639.1">
    <property type="nucleotide sequence ID" value="NZ_CAAAIX010000032.1"/>
</dbReference>
<reference evidence="4 6" key="2">
    <citation type="submission" date="2018-06" db="EMBL/GenBank/DDBJ databases">
        <authorList>
            <consortium name="Pathogen Informatics"/>
            <person name="Doyle S."/>
        </authorList>
    </citation>
    <scope>NUCLEOTIDE SEQUENCE [LARGE SCALE GENOMIC DNA]</scope>
    <source>
        <strain evidence="4 6">NCTC11401</strain>
    </source>
</reference>
<sequence length="469" mass="53454">MKSKNIILILGDDPATLKSAQNIAKQIPNSEIKLFSPNCLVGLSSADVARITVVGHAGSKSYGESHFSPQQFVRAFDKAREIAGLTKGAIKGLRCFGCELGLMNEQGSCYAQEMANEFALHGYHLNLSAFTNRHSTTLQNMIVGVRLDGSINVYGYKNSLNTIRGQALDEQLKAKSEEIERLQAKVSFFDFLWGRTKAIKAVDKAVKEYEDLLEKQNKIQVPIDREEHPIKALDHDKKYQFLPSLNPQELQEKVSDLQERITTCALNCKTFQDFGEFSLALQMQTRQKELEEQLRTIENYLTAEKNKDLIQETTLEQEQASLLGNLKNEQQLEKRGAPSWLKSAWQGVKQFFSDLRMKSSATEDLEMSELSPKPHVAERTNDTRISSYRNPMVTLDRPVTKSNKKPIQPMEMKDKEQRDKAMTNTRDNNDSPQTVARNFKQQLTQLRQEQIRQKQEEPQNEADSRPVLR</sequence>
<evidence type="ECO:0000256" key="2">
    <source>
        <dbReference type="SAM" id="MobiDB-lite"/>
    </source>
</evidence>
<organism evidence="4 6">
    <name type="scientific">Fluoribacter gormanii</name>
    <dbReference type="NCBI Taxonomy" id="464"/>
    <lineage>
        <taxon>Bacteria</taxon>
        <taxon>Pseudomonadati</taxon>
        <taxon>Pseudomonadota</taxon>
        <taxon>Gammaproteobacteria</taxon>
        <taxon>Legionellales</taxon>
        <taxon>Legionellaceae</taxon>
        <taxon>Fluoribacter</taxon>
    </lineage>
</organism>
<feature type="coiled-coil region" evidence="1">
    <location>
        <begin position="165"/>
        <end position="219"/>
    </location>
</feature>
<feature type="coiled-coil region" evidence="1">
    <location>
        <begin position="280"/>
        <end position="307"/>
    </location>
</feature>
<feature type="compositionally biased region" description="Polar residues" evidence="2">
    <location>
        <begin position="422"/>
        <end position="448"/>
    </location>
</feature>
<keyword evidence="1" id="KW-0175">Coiled coil</keyword>